<dbReference type="EMBL" id="BGPR01083188">
    <property type="protein sequence ID" value="GBL90259.1"/>
    <property type="molecule type" value="Genomic_DNA"/>
</dbReference>
<name>A0A4Y2BFE4_ARAVE</name>
<proteinExistence type="predicted"/>
<accession>A0A4Y2BFE4</accession>
<reference evidence="2 3" key="1">
    <citation type="journal article" date="2019" name="Sci. Rep.">
        <title>Orb-weaving spider Araneus ventricosus genome elucidates the spidroin gene catalogue.</title>
        <authorList>
            <person name="Kono N."/>
            <person name="Nakamura H."/>
            <person name="Ohtoshi R."/>
            <person name="Moran D.A.P."/>
            <person name="Shinohara A."/>
            <person name="Yoshida Y."/>
            <person name="Fujiwara M."/>
            <person name="Mori M."/>
            <person name="Tomita M."/>
            <person name="Arakawa K."/>
        </authorList>
    </citation>
    <scope>NUCLEOTIDE SEQUENCE [LARGE SCALE GENOMIC DNA]</scope>
</reference>
<keyword evidence="3" id="KW-1185">Reference proteome</keyword>
<sequence length="99" mass="11014">MLLVTVKRLRYRSSVGGAETEKGSRLSRSDLGFEFGDFQVRNPIPTKIRVYVGLLEVKSYIVGKTSTVRCGPKVRGGEASSGVILVIRPRYKIMRSIPK</sequence>
<protein>
    <submittedName>
        <fullName evidence="2">Uncharacterized protein</fullName>
    </submittedName>
</protein>
<dbReference type="EMBL" id="BGPR01083184">
    <property type="protein sequence ID" value="GBL90236.1"/>
    <property type="molecule type" value="Genomic_DNA"/>
</dbReference>
<comment type="caution">
    <text evidence="2">The sequence shown here is derived from an EMBL/GenBank/DDBJ whole genome shotgun (WGS) entry which is preliminary data.</text>
</comment>
<dbReference type="AlphaFoldDB" id="A0A4Y2BFE4"/>
<evidence type="ECO:0000313" key="1">
    <source>
        <dbReference type="EMBL" id="GBL90236.1"/>
    </source>
</evidence>
<evidence type="ECO:0000313" key="3">
    <source>
        <dbReference type="Proteomes" id="UP000499080"/>
    </source>
</evidence>
<organism evidence="2 3">
    <name type="scientific">Araneus ventricosus</name>
    <name type="common">Orbweaver spider</name>
    <name type="synonym">Epeira ventricosa</name>
    <dbReference type="NCBI Taxonomy" id="182803"/>
    <lineage>
        <taxon>Eukaryota</taxon>
        <taxon>Metazoa</taxon>
        <taxon>Ecdysozoa</taxon>
        <taxon>Arthropoda</taxon>
        <taxon>Chelicerata</taxon>
        <taxon>Arachnida</taxon>
        <taxon>Araneae</taxon>
        <taxon>Araneomorphae</taxon>
        <taxon>Entelegynae</taxon>
        <taxon>Araneoidea</taxon>
        <taxon>Araneidae</taxon>
        <taxon>Araneus</taxon>
    </lineage>
</organism>
<gene>
    <name evidence="2" type="ORF">AVEN_20508_1</name>
    <name evidence="1" type="ORF">AVEN_6965_1</name>
</gene>
<dbReference type="Proteomes" id="UP000499080">
    <property type="component" value="Unassembled WGS sequence"/>
</dbReference>
<evidence type="ECO:0000313" key="2">
    <source>
        <dbReference type="EMBL" id="GBL90259.1"/>
    </source>
</evidence>